<evidence type="ECO:0000313" key="1">
    <source>
        <dbReference type="EMBL" id="KAJ0049160.1"/>
    </source>
</evidence>
<organism evidence="1 2">
    <name type="scientific">Pistacia integerrima</name>
    <dbReference type="NCBI Taxonomy" id="434235"/>
    <lineage>
        <taxon>Eukaryota</taxon>
        <taxon>Viridiplantae</taxon>
        <taxon>Streptophyta</taxon>
        <taxon>Embryophyta</taxon>
        <taxon>Tracheophyta</taxon>
        <taxon>Spermatophyta</taxon>
        <taxon>Magnoliopsida</taxon>
        <taxon>eudicotyledons</taxon>
        <taxon>Gunneridae</taxon>
        <taxon>Pentapetalae</taxon>
        <taxon>rosids</taxon>
        <taxon>malvids</taxon>
        <taxon>Sapindales</taxon>
        <taxon>Anacardiaceae</taxon>
        <taxon>Pistacia</taxon>
    </lineage>
</organism>
<accession>A0ACC0ZCG2</accession>
<protein>
    <submittedName>
        <fullName evidence="1">Uncharacterized protein</fullName>
    </submittedName>
</protein>
<keyword evidence="2" id="KW-1185">Reference proteome</keyword>
<sequence>MALHSLLYSLLFIVFALNCHAHERKVFMVFLVHVVYMGDRPQGDFPLASTHHSMLQNVIGRLLTTTNYLKFDVALKAGF</sequence>
<dbReference type="EMBL" id="CM047737">
    <property type="protein sequence ID" value="KAJ0049160.1"/>
    <property type="molecule type" value="Genomic_DNA"/>
</dbReference>
<gene>
    <name evidence="1" type="ORF">Pint_16026</name>
</gene>
<name>A0ACC0ZCG2_9ROSI</name>
<comment type="caution">
    <text evidence="1">The sequence shown here is derived from an EMBL/GenBank/DDBJ whole genome shotgun (WGS) entry which is preliminary data.</text>
</comment>
<reference evidence="2" key="1">
    <citation type="journal article" date="2023" name="G3 (Bethesda)">
        <title>Genome assembly and association tests identify interacting loci associated with vigor, precocity, and sex in interspecific pistachio rootstocks.</title>
        <authorList>
            <person name="Palmer W."/>
            <person name="Jacygrad E."/>
            <person name="Sagayaradj S."/>
            <person name="Cavanaugh K."/>
            <person name="Han R."/>
            <person name="Bertier L."/>
            <person name="Beede B."/>
            <person name="Kafkas S."/>
            <person name="Golino D."/>
            <person name="Preece J."/>
            <person name="Michelmore R."/>
        </authorList>
    </citation>
    <scope>NUCLEOTIDE SEQUENCE [LARGE SCALE GENOMIC DNA]</scope>
</reference>
<dbReference type="Proteomes" id="UP001163603">
    <property type="component" value="Chromosome 2"/>
</dbReference>
<proteinExistence type="predicted"/>
<evidence type="ECO:0000313" key="2">
    <source>
        <dbReference type="Proteomes" id="UP001163603"/>
    </source>
</evidence>